<dbReference type="Pfam" id="PF07669">
    <property type="entry name" value="Eco57I"/>
    <property type="match status" value="1"/>
</dbReference>
<protein>
    <recommendedName>
        <fullName evidence="1">site-specific DNA-methyltransferase (adenine-specific)</fullName>
        <ecNumber evidence="1">2.1.1.72</ecNumber>
    </recommendedName>
</protein>
<dbReference type="Proteomes" id="UP000437131">
    <property type="component" value="Unassembled WGS sequence"/>
</dbReference>
<sequence length="1109" mass="127573">MATRHLKLDDLRTLNSPDNIASIFQQLGYSASANVLDIGDLGLSPRNQEAVNQVYLIADEGEGKLQILLFELKASEWSSPSHASTRLKSLASGLGKRTTDFLLLATKDYNQLMLVNPRKTFDDTYNLQCSIRKLLIDRTSPTAYDLDRLEAIAVNNQPPEKLYQIHCEAFDVEKLTKQFYNGYQSLFERVQQIVKQYNPIDYFEDEDKLHQFCQRLLGRIMFLYFLQKKGFLNNDPKFLTTQYKVNHYQSEDTDYYSKVLEPLFFETLNQQRPNLEHQWGKGKIPYLNGGLFDRDYGENIKDRTGGNTPHSITLPNSLFDYGDTNSILGFFNQYNFTISENITGDEDVAVDPEMLGKVFENMLASEERGSSGTFYTPRGIVQFMAEEVITRYLVDALTPNASPTGGGEILPETIQKLINYDPDLPDSEFNQLINPTQARAIKEAIASLKILDPAVGSGAFPLGIMQVLLNIKQAVARREGMKIQRGSLTISQWKREIIANNLYGVDIKPEAIEIAKLRMWLSLVVDIPNIEDIEPLPNLDYKLMCGDSLISTIHGEVLIPDPTKTQQGMLAVTPIQQAIQPLLSLQQQYFNADSEERIPLREQIIEAENNIFKVAVTNKLTYLQGQLKDIERKINSLKRPNKKILAEKAEIELKITELTEFSHDVTIGKRSLSFFQYHLHFRDVFESNGGFDIVIGNPPYVRQEAIKDLKPALSQEYKCYTGTADLYIYFYEQGLRLLKENGYLSYISPNKYFKANYGVNLRKYLAVNTQIHNITDFGELPVFDAATFPMIFIAQKRSIEKQSTVLFTQVKSLESPYPNIYKIVKKQGQILPDTAIKEDNWTLTDQNIVTFLNKLTQKTITLNQYISGFNTKIYVGIKTGFNKAFWINESQRKDFLLEDKKNNDIIKPLIVGDDIRKWNTKINTRYIILTKIGIEIEKYPVIFEYLKTNEERLKKRSDQGNYWWELRNCAYYSEFLKPKIIFPDIAKEPRFTYSEEENYIDMTGFFIPIKDLYLLGILNSQYVWNYLRESASVLGDNKKGGRLRLKRQYIEKIPIPQAEEKEKEVIEKLVEKCLNAKGVNCEQWEAEIDDIVADLYGLSEEEKVIIKGE</sequence>
<dbReference type="PANTHER" id="PTHR33841:SF1">
    <property type="entry name" value="DNA METHYLTRANSFERASE A"/>
    <property type="match status" value="1"/>
</dbReference>
<keyword evidence="10" id="KW-0540">Nuclease</keyword>
<keyword evidence="10" id="KW-0255">Endonuclease</keyword>
<dbReference type="AlphaFoldDB" id="A0A844GRF6"/>
<dbReference type="GO" id="GO:0032259">
    <property type="term" value="P:methylation"/>
    <property type="evidence" value="ECO:0007669"/>
    <property type="project" value="UniProtKB-KW"/>
</dbReference>
<evidence type="ECO:0000256" key="3">
    <source>
        <dbReference type="ARBA" id="ARBA00022679"/>
    </source>
</evidence>
<dbReference type="EMBL" id="WMIA01000001">
    <property type="protein sequence ID" value="MTF37509.1"/>
    <property type="molecule type" value="Genomic_DNA"/>
</dbReference>
<gene>
    <name evidence="10" type="ORF">GGC33_00970</name>
</gene>
<dbReference type="InterPro" id="IPR029063">
    <property type="entry name" value="SAM-dependent_MTases_sf"/>
</dbReference>
<feature type="domain" description="Type II methyltransferase M.TaqI-like" evidence="8">
    <location>
        <begin position="500"/>
        <end position="783"/>
    </location>
</feature>
<dbReference type="GO" id="GO:0003677">
    <property type="term" value="F:DNA binding"/>
    <property type="evidence" value="ECO:0007669"/>
    <property type="project" value="UniProtKB-KW"/>
</dbReference>
<keyword evidence="5" id="KW-0680">Restriction system</keyword>
<evidence type="ECO:0000313" key="11">
    <source>
        <dbReference type="Proteomes" id="UP000437131"/>
    </source>
</evidence>
<organism evidence="10 11">
    <name type="scientific">Cyanobacterium aponinum 0216</name>
    <dbReference type="NCBI Taxonomy" id="2676140"/>
    <lineage>
        <taxon>Bacteria</taxon>
        <taxon>Bacillati</taxon>
        <taxon>Cyanobacteriota</taxon>
        <taxon>Cyanophyceae</taxon>
        <taxon>Oscillatoriophycideae</taxon>
        <taxon>Chroococcales</taxon>
        <taxon>Geminocystaceae</taxon>
        <taxon>Cyanobacterium</taxon>
    </lineage>
</organism>
<comment type="caution">
    <text evidence="10">The sequence shown here is derived from an EMBL/GenBank/DDBJ whole genome shotgun (WGS) entry which is preliminary data.</text>
</comment>
<dbReference type="GO" id="GO:0004519">
    <property type="term" value="F:endonuclease activity"/>
    <property type="evidence" value="ECO:0007669"/>
    <property type="project" value="UniProtKB-KW"/>
</dbReference>
<evidence type="ECO:0000256" key="7">
    <source>
        <dbReference type="ARBA" id="ARBA00047942"/>
    </source>
</evidence>
<dbReference type="PROSITE" id="PS00092">
    <property type="entry name" value="N6_MTASE"/>
    <property type="match status" value="1"/>
</dbReference>
<evidence type="ECO:0000256" key="4">
    <source>
        <dbReference type="ARBA" id="ARBA00022691"/>
    </source>
</evidence>
<dbReference type="InterPro" id="IPR011639">
    <property type="entry name" value="MethylTrfase_TaqI-like_dom"/>
</dbReference>
<reference evidence="10 11" key="1">
    <citation type="submission" date="2019-11" db="EMBL/GenBank/DDBJ databases">
        <title>Isolation of a new High Light Tolerant Cyanobacteria.</title>
        <authorList>
            <person name="Dobson Z."/>
            <person name="Vaughn N."/>
            <person name="Vaughn M."/>
            <person name="Fromme P."/>
            <person name="Mazor Y."/>
        </authorList>
    </citation>
    <scope>NUCLEOTIDE SEQUENCE [LARGE SCALE GENOMIC DNA]</scope>
    <source>
        <strain evidence="10 11">0216</strain>
    </source>
</reference>
<dbReference type="EC" id="2.1.1.72" evidence="1"/>
<evidence type="ECO:0000256" key="5">
    <source>
        <dbReference type="ARBA" id="ARBA00022747"/>
    </source>
</evidence>
<accession>A0A844GRF6</accession>
<comment type="catalytic activity">
    <reaction evidence="7">
        <text>a 2'-deoxyadenosine in DNA + S-adenosyl-L-methionine = an N(6)-methyl-2'-deoxyadenosine in DNA + S-adenosyl-L-homocysteine + H(+)</text>
        <dbReference type="Rhea" id="RHEA:15197"/>
        <dbReference type="Rhea" id="RHEA-COMP:12418"/>
        <dbReference type="Rhea" id="RHEA-COMP:12419"/>
        <dbReference type="ChEBI" id="CHEBI:15378"/>
        <dbReference type="ChEBI" id="CHEBI:57856"/>
        <dbReference type="ChEBI" id="CHEBI:59789"/>
        <dbReference type="ChEBI" id="CHEBI:90615"/>
        <dbReference type="ChEBI" id="CHEBI:90616"/>
        <dbReference type="EC" id="2.1.1.72"/>
    </reaction>
</comment>
<dbReference type="InterPro" id="IPR002052">
    <property type="entry name" value="DNA_methylase_N6_adenine_CS"/>
</dbReference>
<evidence type="ECO:0000313" key="10">
    <source>
        <dbReference type="EMBL" id="MTF37509.1"/>
    </source>
</evidence>
<dbReference type="InterPro" id="IPR050953">
    <property type="entry name" value="N4_N6_ade-DNA_methylase"/>
</dbReference>
<feature type="domain" description="TaqI-like C-terminal specificity" evidence="9">
    <location>
        <begin position="907"/>
        <end position="1055"/>
    </location>
</feature>
<keyword evidence="4" id="KW-0949">S-adenosyl-L-methionine</keyword>
<keyword evidence="6" id="KW-0238">DNA-binding</keyword>
<dbReference type="Pfam" id="PF12950">
    <property type="entry name" value="TaqI_C"/>
    <property type="match status" value="1"/>
</dbReference>
<evidence type="ECO:0000259" key="9">
    <source>
        <dbReference type="Pfam" id="PF12950"/>
    </source>
</evidence>
<dbReference type="PANTHER" id="PTHR33841">
    <property type="entry name" value="DNA METHYLTRANSFERASE YEEA-RELATED"/>
    <property type="match status" value="1"/>
</dbReference>
<dbReference type="Gene3D" id="3.40.50.150">
    <property type="entry name" value="Vaccinia Virus protein VP39"/>
    <property type="match status" value="1"/>
</dbReference>
<name>A0A844GRF6_9CHRO</name>
<keyword evidence="10" id="KW-0378">Hydrolase</keyword>
<evidence type="ECO:0000256" key="1">
    <source>
        <dbReference type="ARBA" id="ARBA00011900"/>
    </source>
</evidence>
<dbReference type="InterPro" id="IPR025931">
    <property type="entry name" value="TaqI_C"/>
</dbReference>
<dbReference type="RefSeq" id="WP_155082432.1">
    <property type="nucleotide sequence ID" value="NZ_WMIA01000001.1"/>
</dbReference>
<evidence type="ECO:0000256" key="2">
    <source>
        <dbReference type="ARBA" id="ARBA00022603"/>
    </source>
</evidence>
<dbReference type="GO" id="GO:0009007">
    <property type="term" value="F:site-specific DNA-methyltransferase (adenine-specific) activity"/>
    <property type="evidence" value="ECO:0007669"/>
    <property type="project" value="UniProtKB-EC"/>
</dbReference>
<dbReference type="SUPFAM" id="SSF53335">
    <property type="entry name" value="S-adenosyl-L-methionine-dependent methyltransferases"/>
    <property type="match status" value="1"/>
</dbReference>
<keyword evidence="2" id="KW-0489">Methyltransferase</keyword>
<dbReference type="PRINTS" id="PR00507">
    <property type="entry name" value="N12N6MTFRASE"/>
</dbReference>
<evidence type="ECO:0000259" key="8">
    <source>
        <dbReference type="Pfam" id="PF07669"/>
    </source>
</evidence>
<proteinExistence type="predicted"/>
<keyword evidence="3" id="KW-0808">Transferase</keyword>
<evidence type="ECO:0000256" key="6">
    <source>
        <dbReference type="ARBA" id="ARBA00023125"/>
    </source>
</evidence>
<dbReference type="GO" id="GO:0009307">
    <property type="term" value="P:DNA restriction-modification system"/>
    <property type="evidence" value="ECO:0007669"/>
    <property type="project" value="UniProtKB-KW"/>
</dbReference>